<feature type="compositionally biased region" description="Basic and acidic residues" evidence="1">
    <location>
        <begin position="546"/>
        <end position="556"/>
    </location>
</feature>
<accession>A0A1D3D7B3</accession>
<dbReference type="VEuPathDB" id="ToxoDB:cyc_08393"/>
<evidence type="ECO:0000256" key="1">
    <source>
        <dbReference type="SAM" id="MobiDB-lite"/>
    </source>
</evidence>
<feature type="compositionally biased region" description="Basic and acidic residues" evidence="1">
    <location>
        <begin position="611"/>
        <end position="633"/>
    </location>
</feature>
<feature type="compositionally biased region" description="Basic and acidic residues" evidence="1">
    <location>
        <begin position="495"/>
        <end position="516"/>
    </location>
</feature>
<reference evidence="2 3" key="1">
    <citation type="journal article" date="2016" name="BMC Genomics">
        <title>Comparative genomics reveals Cyclospora cayetanensis possesses coccidia-like metabolism and invasion components but unique surface antigens.</title>
        <authorList>
            <person name="Liu S."/>
            <person name="Wang L."/>
            <person name="Zheng H."/>
            <person name="Xu Z."/>
            <person name="Roellig D.M."/>
            <person name="Li N."/>
            <person name="Frace M.A."/>
            <person name="Tang K."/>
            <person name="Arrowood M.J."/>
            <person name="Moss D.M."/>
            <person name="Zhang L."/>
            <person name="Feng Y."/>
            <person name="Xiao L."/>
        </authorList>
    </citation>
    <scope>NUCLEOTIDE SEQUENCE [LARGE SCALE GENOMIC DNA]</scope>
    <source>
        <strain evidence="2 3">CHN_HEN01</strain>
    </source>
</reference>
<dbReference type="VEuPathDB" id="ToxoDB:LOC34624133"/>
<organism evidence="2 3">
    <name type="scientific">Cyclospora cayetanensis</name>
    <dbReference type="NCBI Taxonomy" id="88456"/>
    <lineage>
        <taxon>Eukaryota</taxon>
        <taxon>Sar</taxon>
        <taxon>Alveolata</taxon>
        <taxon>Apicomplexa</taxon>
        <taxon>Conoidasida</taxon>
        <taxon>Coccidia</taxon>
        <taxon>Eucoccidiorida</taxon>
        <taxon>Eimeriorina</taxon>
        <taxon>Eimeriidae</taxon>
        <taxon>Cyclospora</taxon>
    </lineage>
</organism>
<feature type="compositionally biased region" description="Polar residues" evidence="1">
    <location>
        <begin position="426"/>
        <end position="436"/>
    </location>
</feature>
<feature type="compositionally biased region" description="Basic and acidic residues" evidence="1">
    <location>
        <begin position="315"/>
        <end position="335"/>
    </location>
</feature>
<feature type="compositionally biased region" description="Basic and acidic residues" evidence="1">
    <location>
        <begin position="651"/>
        <end position="660"/>
    </location>
</feature>
<feature type="region of interest" description="Disordered" evidence="1">
    <location>
        <begin position="270"/>
        <end position="694"/>
    </location>
</feature>
<feature type="compositionally biased region" description="Basic and acidic residues" evidence="1">
    <location>
        <begin position="393"/>
        <end position="422"/>
    </location>
</feature>
<keyword evidence="3" id="KW-1185">Reference proteome</keyword>
<protein>
    <submittedName>
        <fullName evidence="2">Uncharacterized protein</fullName>
    </submittedName>
</protein>
<gene>
    <name evidence="2" type="ORF">cyc_08393</name>
</gene>
<sequence length="728" mass="78673">MTKSASRTAACSCLLPDPPSCPSHCPPALPPLRLQEAALSSGVSTPAGTPSPRSGGICALRFFLTMGKDRSSSSEDITVIRICLQVRSTAKATDAEVFRVQDTRETRGLTAAHAQRRRIDGGAEVWILPRSTSDTRREMPRRRDSAARLRICALKMRVENCRGVSPAAGGAEVHPCSGRQPSGEATIDDPLLEAGSAIASDAMNAACSATRWSAVCAGSIHLNGAAPRIATLVVDIGSATPPTDAAAQGVVRGVGAGDFLPQEAVERSIVGDPRAVADREGGMSPVRRGAPRAADTPKRHSQDSARSPRRVFGSRSRERTLAEHEKHPETRESRSRQSTASPSAERPTPELVSNHSSLSHGGDRSEEPDVASQAVRRQDQQISTAVQASTAHSDARESETPQRLRGGENAQLRDKSEREEPGVRQMASSLSPSLRHQTSEVEQDDTKLESSSATELPAPEQANSADALHPSESVMPPAEPEEAAENGSSKGDAPFNKEDSASFQKESHSSRQDSSKGDSSSSSLREVPKGQTDVSLDADGRTSSVGEREHENRVDTRGANASRVDEPINAGKRSLSGESSTHSSTKRNAAKRKIVATAPSESRFVTTDMHPNPRESPSRTRYRDQRLLSERGDFMTPNANRFQWNRPYRQNRFEREERSDLPSSPFPSNSGRSVGILGRGLPDRNPVAGVSNADGKWSHDLFEQLSNEPERKRRRFNLYGETLEKVDD</sequence>
<name>A0A1D3D7B3_9EIME</name>
<feature type="compositionally biased region" description="Polar residues" evidence="1">
    <location>
        <begin position="380"/>
        <end position="392"/>
    </location>
</feature>
<dbReference type="InParanoid" id="A0A1D3D7B3"/>
<dbReference type="Proteomes" id="UP000095192">
    <property type="component" value="Unassembled WGS sequence"/>
</dbReference>
<dbReference type="AlphaFoldDB" id="A0A1D3D7B3"/>
<comment type="caution">
    <text evidence="2">The sequence shown here is derived from an EMBL/GenBank/DDBJ whole genome shotgun (WGS) entry which is preliminary data.</text>
</comment>
<evidence type="ECO:0000313" key="3">
    <source>
        <dbReference type="Proteomes" id="UP000095192"/>
    </source>
</evidence>
<feature type="region of interest" description="Disordered" evidence="1">
    <location>
        <begin position="709"/>
        <end position="728"/>
    </location>
</feature>
<proteinExistence type="predicted"/>
<evidence type="ECO:0000313" key="2">
    <source>
        <dbReference type="EMBL" id="OEH79327.1"/>
    </source>
</evidence>
<feature type="compositionally biased region" description="Low complexity" evidence="1">
    <location>
        <begin position="574"/>
        <end position="583"/>
    </location>
</feature>
<feature type="compositionally biased region" description="Basic residues" evidence="1">
    <location>
        <begin position="584"/>
        <end position="594"/>
    </location>
</feature>
<dbReference type="EMBL" id="JROU02000425">
    <property type="protein sequence ID" value="OEH79327.1"/>
    <property type="molecule type" value="Genomic_DNA"/>
</dbReference>